<evidence type="ECO:0000256" key="1">
    <source>
        <dbReference type="SAM" id="MobiDB-lite"/>
    </source>
</evidence>
<sequence>MSDSVMSPSAEWVRRPPANTPRAKRAVNSVQWRIAMSNVFRDQQVLRTVPTEGSREEEEAPTV</sequence>
<dbReference type="Proteomes" id="UP000766486">
    <property type="component" value="Unassembled WGS sequence"/>
</dbReference>
<proteinExistence type="predicted"/>
<keyword evidence="3" id="KW-1185">Reference proteome</keyword>
<gene>
    <name evidence="2" type="ORF">CLO192961_LOCUS305447</name>
</gene>
<accession>A0ABY6UJN4</accession>
<reference evidence="2 3" key="1">
    <citation type="submission" date="2019-06" db="EMBL/GenBank/DDBJ databases">
        <authorList>
            <person name="Broberg M."/>
        </authorList>
    </citation>
    <scope>NUCLEOTIDE SEQUENCE [LARGE SCALE GENOMIC DNA]</scope>
</reference>
<dbReference type="EMBL" id="CABFNS010000833">
    <property type="protein sequence ID" value="VUC31455.1"/>
    <property type="molecule type" value="Genomic_DNA"/>
</dbReference>
<comment type="caution">
    <text evidence="2">The sequence shown here is derived from an EMBL/GenBank/DDBJ whole genome shotgun (WGS) entry which is preliminary data.</text>
</comment>
<organism evidence="2 3">
    <name type="scientific">Bionectria ochroleuca</name>
    <name type="common">Gliocladium roseum</name>
    <dbReference type="NCBI Taxonomy" id="29856"/>
    <lineage>
        <taxon>Eukaryota</taxon>
        <taxon>Fungi</taxon>
        <taxon>Dikarya</taxon>
        <taxon>Ascomycota</taxon>
        <taxon>Pezizomycotina</taxon>
        <taxon>Sordariomycetes</taxon>
        <taxon>Hypocreomycetidae</taxon>
        <taxon>Hypocreales</taxon>
        <taxon>Bionectriaceae</taxon>
        <taxon>Clonostachys</taxon>
    </lineage>
</organism>
<name>A0ABY6UJN4_BIOOC</name>
<evidence type="ECO:0000313" key="2">
    <source>
        <dbReference type="EMBL" id="VUC31455.1"/>
    </source>
</evidence>
<protein>
    <submittedName>
        <fullName evidence="2">Uncharacterized protein</fullName>
    </submittedName>
</protein>
<feature type="region of interest" description="Disordered" evidence="1">
    <location>
        <begin position="1"/>
        <end position="24"/>
    </location>
</feature>
<evidence type="ECO:0000313" key="3">
    <source>
        <dbReference type="Proteomes" id="UP000766486"/>
    </source>
</evidence>